<dbReference type="EMBL" id="JBGNUJ010000007">
    <property type="protein sequence ID" value="KAL3957513.1"/>
    <property type="molecule type" value="Genomic_DNA"/>
</dbReference>
<name>A0ACC4DND1_PURLI</name>
<sequence>MFRRYAVRISTPRWVPFLGEETYLSADRGSLKQIYKHGQFGYRQPWTVELPLRSTNLGDKLFSDSACIIPQLLGYDPRTLEARMRCGATFAVVGLAAGPVSAWLFSSNPTSKPLTVRHSYFRPSDEATGICQESSWAYGTRKRAQVSDCVALADDLTARNGTYYVGNFDTSDYHVPVASHGSCTLGFSYLEQENGTEGFWAVGDKDVAGIVKEAVQRLGRNEMIAGVGTTLCDARRQWFITLPLVAITTRPRQRTSDHMRWHHDTPLRAGVITTQRHVDHGKMTPATFDLPHGATNAGESQVPRPSRTTRMRTVRTVASLFSVLFGLAVAQETGNHPEWPRWCGKVYQPEYPSFDPGGQAVEPPKLPGGPALDIQFKPRYSIYLESDKQAEFVVNAGVSKWRGQPWPGLDAPDTAPKVVFTINLVSNNDVLVSDTLKVGSEQKVFAFNLTGLKPSFDPYQVVLFGATESGAPNVTATSEFLLLPEKTTGSVTKLDNLNGGMLFRSAATGHKFEPFLPYGFYASCDNFLCDKDNIRKIKAYHDLGLNSMVSLTTIFNSRQAYEYLDSLDLRFMYDLRGYYKNLTAVREQVAAIKDFDAIYSYWGSDEPDGHQDPFHLLPEARDTIRKLDPYHPVSVTLNCQNFYFKEYTAGADFIMEDVYPIGINSTFSKWGTPCNATYGDCGCDNCEGNVQDVGRRLDDLARYEGYHGLWPKTKAHNPQSFHGEVVNGGYEPIGDDVVISLPESLAIKAKESVVWGNGTWTLEGSEVRLKGQSAMSTNMIILRA</sequence>
<keyword evidence="2" id="KW-1185">Reference proteome</keyword>
<evidence type="ECO:0000313" key="2">
    <source>
        <dbReference type="Proteomes" id="UP001638806"/>
    </source>
</evidence>
<proteinExistence type="predicted"/>
<dbReference type="Proteomes" id="UP001638806">
    <property type="component" value="Unassembled WGS sequence"/>
</dbReference>
<organism evidence="1 2">
    <name type="scientific">Purpureocillium lilacinum</name>
    <name type="common">Paecilomyces lilacinus</name>
    <dbReference type="NCBI Taxonomy" id="33203"/>
    <lineage>
        <taxon>Eukaryota</taxon>
        <taxon>Fungi</taxon>
        <taxon>Dikarya</taxon>
        <taxon>Ascomycota</taxon>
        <taxon>Pezizomycotina</taxon>
        <taxon>Sordariomycetes</taxon>
        <taxon>Hypocreomycetidae</taxon>
        <taxon>Hypocreales</taxon>
        <taxon>Ophiocordycipitaceae</taxon>
        <taxon>Purpureocillium</taxon>
    </lineage>
</organism>
<reference evidence="1" key="1">
    <citation type="submission" date="2024-12" db="EMBL/GenBank/DDBJ databases">
        <title>Comparative genomics and development of molecular markers within Purpureocillium lilacinum and among Purpureocillium species.</title>
        <authorList>
            <person name="Yeh Z.-Y."/>
            <person name="Ni N.-T."/>
            <person name="Lo P.-H."/>
            <person name="Mushyakhwo K."/>
            <person name="Lin C.-F."/>
            <person name="Nai Y.-S."/>
        </authorList>
    </citation>
    <scope>NUCLEOTIDE SEQUENCE</scope>
    <source>
        <strain evidence="1">NCHU-NPUST-175</strain>
    </source>
</reference>
<protein>
    <submittedName>
        <fullName evidence="1">Uncharacterized protein</fullName>
    </submittedName>
</protein>
<gene>
    <name evidence="1" type="ORF">ACCO45_008091</name>
</gene>
<comment type="caution">
    <text evidence="1">The sequence shown here is derived from an EMBL/GenBank/DDBJ whole genome shotgun (WGS) entry which is preliminary data.</text>
</comment>
<accession>A0ACC4DND1</accession>
<evidence type="ECO:0000313" key="1">
    <source>
        <dbReference type="EMBL" id="KAL3957513.1"/>
    </source>
</evidence>